<comment type="similarity">
    <text evidence="6">Belongs to the PINc/VapC protein family.</text>
</comment>
<evidence type="ECO:0000256" key="5">
    <source>
        <dbReference type="ARBA" id="ARBA00022842"/>
    </source>
</evidence>
<comment type="cofactor">
    <cofactor evidence="6">
        <name>Mg(2+)</name>
        <dbReference type="ChEBI" id="CHEBI:18420"/>
    </cofactor>
</comment>
<dbReference type="EC" id="3.1.-.-" evidence="6"/>
<protein>
    <recommendedName>
        <fullName evidence="6">Ribonuclease VapC</fullName>
        <shortName evidence="6">RNase VapC</shortName>
        <ecNumber evidence="6">3.1.-.-</ecNumber>
    </recommendedName>
    <alternativeName>
        <fullName evidence="6">Toxin VapC</fullName>
    </alternativeName>
</protein>
<keyword evidence="2 6" id="KW-0540">Nuclease</keyword>
<evidence type="ECO:0000256" key="4">
    <source>
        <dbReference type="ARBA" id="ARBA00022801"/>
    </source>
</evidence>
<evidence type="ECO:0000256" key="6">
    <source>
        <dbReference type="HAMAP-Rule" id="MF_00265"/>
    </source>
</evidence>
<comment type="function">
    <text evidence="6">Toxic component of a toxin-antitoxin (TA) system. An RNase.</text>
</comment>
<evidence type="ECO:0000256" key="1">
    <source>
        <dbReference type="ARBA" id="ARBA00022649"/>
    </source>
</evidence>
<keyword evidence="9" id="KW-1185">Reference proteome</keyword>
<sequence length="130" mass="14050">MGTWYLDTSAAAKLIVKERESSALILAIQTDQPRLVSSVLLETELRRAALRNPAVKQGDVTTFLTSLDIYEIDATVYRQAGLLPGAHLRSLDAIHLACALLLDASAVITYDKRMLEAATEVGIEALSPGI</sequence>
<dbReference type="Proteomes" id="UP001218071">
    <property type="component" value="Chromosome"/>
</dbReference>
<keyword evidence="4 6" id="KW-0378">Hydrolase</keyword>
<feature type="domain" description="PIN" evidence="7">
    <location>
        <begin position="5"/>
        <end position="118"/>
    </location>
</feature>
<feature type="binding site" evidence="6">
    <location>
        <position position="7"/>
    </location>
    <ligand>
        <name>Mg(2+)</name>
        <dbReference type="ChEBI" id="CHEBI:18420"/>
    </ligand>
</feature>
<evidence type="ECO:0000313" key="8">
    <source>
        <dbReference type="EMBL" id="WCZ38140.1"/>
    </source>
</evidence>
<accession>A0ABY7UHE0</accession>
<dbReference type="Pfam" id="PF01850">
    <property type="entry name" value="PIN"/>
    <property type="match status" value="1"/>
</dbReference>
<evidence type="ECO:0000256" key="3">
    <source>
        <dbReference type="ARBA" id="ARBA00022723"/>
    </source>
</evidence>
<dbReference type="Gene3D" id="3.40.50.1010">
    <property type="entry name" value="5'-nuclease"/>
    <property type="match status" value="1"/>
</dbReference>
<reference evidence="8 9" key="1">
    <citation type="submission" date="2020-10" db="EMBL/GenBank/DDBJ databases">
        <title>Complete genome sequence of Corynebacterium jeddahense DSM 45997, type strain of Corynebacterium jeddahense.</title>
        <authorList>
            <person name="Busche T."/>
            <person name="Kalinowski J."/>
            <person name="Ruckert C."/>
        </authorList>
    </citation>
    <scope>NUCLEOTIDE SEQUENCE [LARGE SCALE GENOMIC DNA]</scope>
    <source>
        <strain evidence="8 9">DSM 45997</strain>
    </source>
</reference>
<dbReference type="GO" id="GO:0016787">
    <property type="term" value="F:hydrolase activity"/>
    <property type="evidence" value="ECO:0007669"/>
    <property type="project" value="UniProtKB-KW"/>
</dbReference>
<dbReference type="InterPro" id="IPR002716">
    <property type="entry name" value="PIN_dom"/>
</dbReference>
<keyword evidence="3 6" id="KW-0479">Metal-binding</keyword>
<evidence type="ECO:0000256" key="2">
    <source>
        <dbReference type="ARBA" id="ARBA00022722"/>
    </source>
</evidence>
<dbReference type="InterPro" id="IPR029060">
    <property type="entry name" value="PIN-like_dom_sf"/>
</dbReference>
<dbReference type="HAMAP" id="MF_00265">
    <property type="entry name" value="VapC_Nob1"/>
    <property type="match status" value="1"/>
</dbReference>
<proteinExistence type="inferred from homology"/>
<evidence type="ECO:0000259" key="7">
    <source>
        <dbReference type="Pfam" id="PF01850"/>
    </source>
</evidence>
<name>A0ABY7UHE0_9CORY</name>
<feature type="binding site" evidence="6">
    <location>
        <position position="92"/>
    </location>
    <ligand>
        <name>Mg(2+)</name>
        <dbReference type="ChEBI" id="CHEBI:18420"/>
    </ligand>
</feature>
<dbReference type="InterPro" id="IPR022907">
    <property type="entry name" value="VapC_family"/>
</dbReference>
<dbReference type="SUPFAM" id="SSF88723">
    <property type="entry name" value="PIN domain-like"/>
    <property type="match status" value="1"/>
</dbReference>
<keyword evidence="5 6" id="KW-0460">Magnesium</keyword>
<dbReference type="RefSeq" id="WP_042407687.1">
    <property type="nucleotide sequence ID" value="NZ_CBYN010000063.1"/>
</dbReference>
<gene>
    <name evidence="6" type="primary">vapC</name>
    <name evidence="8" type="ORF">CJEDD_02595</name>
</gene>
<dbReference type="CDD" id="cd09874">
    <property type="entry name" value="PIN_MT3492-like"/>
    <property type="match status" value="1"/>
</dbReference>
<evidence type="ECO:0000313" key="9">
    <source>
        <dbReference type="Proteomes" id="UP001218071"/>
    </source>
</evidence>
<organism evidence="8 9">
    <name type="scientific">Corynebacterium jeddahense</name>
    <dbReference type="NCBI Taxonomy" id="1414719"/>
    <lineage>
        <taxon>Bacteria</taxon>
        <taxon>Bacillati</taxon>
        <taxon>Actinomycetota</taxon>
        <taxon>Actinomycetes</taxon>
        <taxon>Mycobacteriales</taxon>
        <taxon>Corynebacteriaceae</taxon>
        <taxon>Corynebacterium</taxon>
    </lineage>
</organism>
<keyword evidence="6" id="KW-0800">Toxin</keyword>
<dbReference type="EMBL" id="CP063194">
    <property type="protein sequence ID" value="WCZ38140.1"/>
    <property type="molecule type" value="Genomic_DNA"/>
</dbReference>
<keyword evidence="1 6" id="KW-1277">Toxin-antitoxin system</keyword>